<keyword evidence="2" id="KW-0675">Receptor</keyword>
<dbReference type="GO" id="GO:0033017">
    <property type="term" value="C:sarcoplasmic reticulum membrane"/>
    <property type="evidence" value="ECO:0007669"/>
    <property type="project" value="TreeGrafter"/>
</dbReference>
<feature type="region of interest" description="Disordered" evidence="1">
    <location>
        <begin position="50"/>
        <end position="85"/>
    </location>
</feature>
<dbReference type="GO" id="GO:0042383">
    <property type="term" value="C:sarcolemma"/>
    <property type="evidence" value="ECO:0007669"/>
    <property type="project" value="TreeGrafter"/>
</dbReference>
<protein>
    <submittedName>
        <fullName evidence="2">Ryanodine receptor 3-like protein</fullName>
    </submittedName>
</protein>
<accession>A0AAD3MZV1</accession>
<dbReference type="GO" id="GO:0030018">
    <property type="term" value="C:Z disc"/>
    <property type="evidence" value="ECO:0007669"/>
    <property type="project" value="TreeGrafter"/>
</dbReference>
<gene>
    <name evidence="2" type="ORF">AKAME5_001422300</name>
</gene>
<feature type="compositionally biased region" description="Basic and acidic residues" evidence="1">
    <location>
        <begin position="76"/>
        <end position="85"/>
    </location>
</feature>
<dbReference type="GO" id="GO:0034704">
    <property type="term" value="C:calcium channel complex"/>
    <property type="evidence" value="ECO:0007669"/>
    <property type="project" value="TreeGrafter"/>
</dbReference>
<organism evidence="2 3">
    <name type="scientific">Lates japonicus</name>
    <name type="common">Japanese lates</name>
    <dbReference type="NCBI Taxonomy" id="270547"/>
    <lineage>
        <taxon>Eukaryota</taxon>
        <taxon>Metazoa</taxon>
        <taxon>Chordata</taxon>
        <taxon>Craniata</taxon>
        <taxon>Vertebrata</taxon>
        <taxon>Euteleostomi</taxon>
        <taxon>Actinopterygii</taxon>
        <taxon>Neopterygii</taxon>
        <taxon>Teleostei</taxon>
        <taxon>Neoteleostei</taxon>
        <taxon>Acanthomorphata</taxon>
        <taxon>Carangaria</taxon>
        <taxon>Carangaria incertae sedis</taxon>
        <taxon>Centropomidae</taxon>
        <taxon>Lates</taxon>
    </lineage>
</organism>
<evidence type="ECO:0000313" key="2">
    <source>
        <dbReference type="EMBL" id="GLD62511.1"/>
    </source>
</evidence>
<proteinExistence type="predicted"/>
<dbReference type="AlphaFoldDB" id="A0AAD3MZV1"/>
<sequence length="150" mass="17694">MSIPHYNNFFLCCPPADIKGFKIFRHILSLCDNASQRQCYPFHMYAGQSRRHRDEIEDPAGDPDEPTARSLMPLRVGEETSRNRSQDMEVFPDVALSISDEIEHTGQESYVWKMYQERLWDFFPAGDCFSQTVRRSAWIEQMHPCYLYPY</sequence>
<name>A0AAD3MZV1_LATJO</name>
<dbReference type="GO" id="GO:0005219">
    <property type="term" value="F:ryanodine-sensitive calcium-release channel activity"/>
    <property type="evidence" value="ECO:0007669"/>
    <property type="project" value="TreeGrafter"/>
</dbReference>
<dbReference type="Proteomes" id="UP001279410">
    <property type="component" value="Unassembled WGS sequence"/>
</dbReference>
<dbReference type="GO" id="GO:0006941">
    <property type="term" value="P:striated muscle contraction"/>
    <property type="evidence" value="ECO:0007669"/>
    <property type="project" value="TreeGrafter"/>
</dbReference>
<comment type="caution">
    <text evidence="2">The sequence shown here is derived from an EMBL/GenBank/DDBJ whole genome shotgun (WGS) entry which is preliminary data.</text>
</comment>
<dbReference type="GO" id="GO:0014808">
    <property type="term" value="P:release of sequestered calcium ion into cytosol by sarcoplasmic reticulum"/>
    <property type="evidence" value="ECO:0007669"/>
    <property type="project" value="TreeGrafter"/>
</dbReference>
<dbReference type="EMBL" id="BRZM01000052">
    <property type="protein sequence ID" value="GLD62511.1"/>
    <property type="molecule type" value="Genomic_DNA"/>
</dbReference>
<evidence type="ECO:0000256" key="1">
    <source>
        <dbReference type="SAM" id="MobiDB-lite"/>
    </source>
</evidence>
<reference evidence="2" key="1">
    <citation type="submission" date="2022-08" db="EMBL/GenBank/DDBJ databases">
        <title>Genome sequencing of akame (Lates japonicus).</title>
        <authorList>
            <person name="Hashiguchi Y."/>
            <person name="Takahashi H."/>
        </authorList>
    </citation>
    <scope>NUCLEOTIDE SEQUENCE</scope>
    <source>
        <strain evidence="2">Kochi</strain>
    </source>
</reference>
<keyword evidence="3" id="KW-1185">Reference proteome</keyword>
<dbReference type="PANTHER" id="PTHR46399">
    <property type="entry name" value="B30.2/SPRY DOMAIN-CONTAINING PROTEIN"/>
    <property type="match status" value="1"/>
</dbReference>
<dbReference type="InterPro" id="IPR015925">
    <property type="entry name" value="Ryanodine_IP3_receptor"/>
</dbReference>
<evidence type="ECO:0000313" key="3">
    <source>
        <dbReference type="Proteomes" id="UP001279410"/>
    </source>
</evidence>
<dbReference type="GO" id="GO:0005790">
    <property type="term" value="C:smooth endoplasmic reticulum"/>
    <property type="evidence" value="ECO:0007669"/>
    <property type="project" value="TreeGrafter"/>
</dbReference>
<feature type="compositionally biased region" description="Acidic residues" evidence="1">
    <location>
        <begin position="56"/>
        <end position="65"/>
    </location>
</feature>
<dbReference type="PANTHER" id="PTHR46399:SF8">
    <property type="entry name" value="B30.2_SPRY DOMAIN-CONTAINING PROTEIN"/>
    <property type="match status" value="1"/>
</dbReference>